<dbReference type="EMBL" id="FNDX01000025">
    <property type="protein sequence ID" value="SDJ82900.1"/>
    <property type="molecule type" value="Genomic_DNA"/>
</dbReference>
<comment type="catalytic activity">
    <reaction evidence="5">
        <text>[(1-&gt;4)-alpha-D-galacturonosyl methyl ester](n) + n H2O = [(1-&gt;4)-alpha-D-galacturonosyl](n) + n methanol + n H(+)</text>
        <dbReference type="Rhea" id="RHEA:22380"/>
        <dbReference type="Rhea" id="RHEA-COMP:14570"/>
        <dbReference type="Rhea" id="RHEA-COMP:14573"/>
        <dbReference type="ChEBI" id="CHEBI:15377"/>
        <dbReference type="ChEBI" id="CHEBI:15378"/>
        <dbReference type="ChEBI" id="CHEBI:17790"/>
        <dbReference type="ChEBI" id="CHEBI:140522"/>
        <dbReference type="ChEBI" id="CHEBI:140523"/>
        <dbReference type="EC" id="3.1.1.11"/>
    </reaction>
</comment>
<dbReference type="RefSeq" id="WP_244157764.1">
    <property type="nucleotide sequence ID" value="NZ_CBCSKY010000028.1"/>
</dbReference>
<comment type="similarity">
    <text evidence="1">Belongs to the pectinesterase family.</text>
</comment>
<evidence type="ECO:0000259" key="6">
    <source>
        <dbReference type="Pfam" id="PF01095"/>
    </source>
</evidence>
<dbReference type="GO" id="GO:0045490">
    <property type="term" value="P:pectin catabolic process"/>
    <property type="evidence" value="ECO:0007669"/>
    <property type="project" value="UniProtKB-UniRule"/>
</dbReference>
<dbReference type="GO" id="GO:0030599">
    <property type="term" value="F:pectinesterase activity"/>
    <property type="evidence" value="ECO:0007669"/>
    <property type="project" value="UniProtKB-UniRule"/>
</dbReference>
<dbReference type="InterPro" id="IPR000070">
    <property type="entry name" value="Pectinesterase_cat"/>
</dbReference>
<dbReference type="InterPro" id="IPR011050">
    <property type="entry name" value="Pectin_lyase_fold/virulence"/>
</dbReference>
<dbReference type="GO" id="GO:0009279">
    <property type="term" value="C:cell outer membrane"/>
    <property type="evidence" value="ECO:0007669"/>
    <property type="project" value="TreeGrafter"/>
</dbReference>
<dbReference type="SUPFAM" id="SSF51126">
    <property type="entry name" value="Pectin lyase-like"/>
    <property type="match status" value="1"/>
</dbReference>
<keyword evidence="3 5" id="KW-0063">Aspartyl esterase</keyword>
<evidence type="ECO:0000256" key="5">
    <source>
        <dbReference type="RuleBase" id="RU000589"/>
    </source>
</evidence>
<dbReference type="PANTHER" id="PTHR31321:SF57">
    <property type="entry name" value="PECTINESTERASE 53-RELATED"/>
    <property type="match status" value="1"/>
</dbReference>
<name>A0A1G8WZE7_9BACL</name>
<dbReference type="STRING" id="1174501.SAMN05216192_12531"/>
<accession>A0A1G8WZE7</accession>
<evidence type="ECO:0000256" key="1">
    <source>
        <dbReference type="ARBA" id="ARBA00008891"/>
    </source>
</evidence>
<proteinExistence type="inferred from homology"/>
<dbReference type="PROSITE" id="PS00503">
    <property type="entry name" value="PECTINESTERASE_2"/>
    <property type="match status" value="1"/>
</dbReference>
<dbReference type="AlphaFoldDB" id="A0A1G8WZE7"/>
<dbReference type="Pfam" id="PF01095">
    <property type="entry name" value="Pectinesterase"/>
    <property type="match status" value="1"/>
</dbReference>
<reference evidence="8" key="1">
    <citation type="submission" date="2016-10" db="EMBL/GenBank/DDBJ databases">
        <authorList>
            <person name="Varghese N."/>
            <person name="Submissions S."/>
        </authorList>
    </citation>
    <scope>NUCLEOTIDE SEQUENCE [LARGE SCALE GENOMIC DNA]</scope>
    <source>
        <strain evidence="8">CGMCC 1.11012</strain>
    </source>
</reference>
<sequence>MKHMLVSKTGGGDFSSVQAAVDSIPEGAGDVTVLHIEAGVYYEKLRINKPDLRIIGKGEVRLVYDDYARKPGIEGTPMGTFASCSTYITGDNITVENVIFENTAGGSGEVGQAVALYVDADKVSFRNCTFLAAQDTLYLAKPKEEKVNRSGRNYFEHCRIAGDIDFIFGSATAYFHECEIVSLNLGKEINGYITAAATPEDKQTGFVFHRCRLVSDAAEGTVYLGRPWRDYARTVFLDCWLGAHIRREGWNDWDKASVWHSVHYGEAGSEGPGAHVDKRVGWSKQLHESELERFTPEAVFGGDIGWIR</sequence>
<dbReference type="PANTHER" id="PTHR31321">
    <property type="entry name" value="ACYL-COA THIOESTER HYDROLASE YBHC-RELATED"/>
    <property type="match status" value="1"/>
</dbReference>
<evidence type="ECO:0000313" key="8">
    <source>
        <dbReference type="Proteomes" id="UP000199050"/>
    </source>
</evidence>
<evidence type="ECO:0000256" key="3">
    <source>
        <dbReference type="ARBA" id="ARBA00023085"/>
    </source>
</evidence>
<dbReference type="Proteomes" id="UP000199050">
    <property type="component" value="Unassembled WGS sequence"/>
</dbReference>
<dbReference type="EC" id="3.1.1.11" evidence="5"/>
<gene>
    <name evidence="7" type="ORF">SAMN05216192_12531</name>
</gene>
<comment type="pathway">
    <text evidence="5">Glycan metabolism; pectin degradation; 2-dehydro-3-deoxy-D-gluconate from pectin: step 1/5.</text>
</comment>
<feature type="domain" description="Pectinesterase catalytic" evidence="6">
    <location>
        <begin position="4"/>
        <end position="302"/>
    </location>
</feature>
<evidence type="ECO:0000256" key="4">
    <source>
        <dbReference type="PROSITE-ProRule" id="PRU10040"/>
    </source>
</evidence>
<evidence type="ECO:0000256" key="2">
    <source>
        <dbReference type="ARBA" id="ARBA00022801"/>
    </source>
</evidence>
<organism evidence="7 8">
    <name type="scientific">Paenibacillus typhae</name>
    <dbReference type="NCBI Taxonomy" id="1174501"/>
    <lineage>
        <taxon>Bacteria</taxon>
        <taxon>Bacillati</taxon>
        <taxon>Bacillota</taxon>
        <taxon>Bacilli</taxon>
        <taxon>Bacillales</taxon>
        <taxon>Paenibacillaceae</taxon>
        <taxon>Paenibacillus</taxon>
    </lineage>
</organism>
<dbReference type="InterPro" id="IPR012334">
    <property type="entry name" value="Pectin_lyas_fold"/>
</dbReference>
<dbReference type="Gene3D" id="2.160.20.10">
    <property type="entry name" value="Single-stranded right-handed beta-helix, Pectin lyase-like"/>
    <property type="match status" value="1"/>
</dbReference>
<dbReference type="InterPro" id="IPR033131">
    <property type="entry name" value="Pectinesterase_Asp_AS"/>
</dbReference>
<dbReference type="GO" id="GO:0042545">
    <property type="term" value="P:cell wall modification"/>
    <property type="evidence" value="ECO:0007669"/>
    <property type="project" value="UniProtKB-UniRule"/>
</dbReference>
<evidence type="ECO:0000313" key="7">
    <source>
        <dbReference type="EMBL" id="SDJ82900.1"/>
    </source>
</evidence>
<dbReference type="UniPathway" id="UPA00545">
    <property type="reaction ID" value="UER00823"/>
</dbReference>
<protein>
    <recommendedName>
        <fullName evidence="5">Pectinesterase</fullName>
        <ecNumber evidence="5">3.1.1.11</ecNumber>
    </recommendedName>
</protein>
<keyword evidence="8" id="KW-1185">Reference proteome</keyword>
<keyword evidence="2 5" id="KW-0378">Hydrolase</keyword>
<feature type="active site" evidence="4">
    <location>
        <position position="165"/>
    </location>
</feature>